<dbReference type="RefSeq" id="WP_379710592.1">
    <property type="nucleotide sequence ID" value="NZ_JBHSCZ010000003.1"/>
</dbReference>
<feature type="transmembrane region" description="Helical" evidence="7">
    <location>
        <begin position="378"/>
        <end position="398"/>
    </location>
</feature>
<dbReference type="InterPro" id="IPR050171">
    <property type="entry name" value="MFS_Transporters"/>
</dbReference>
<keyword evidence="5 7" id="KW-1133">Transmembrane helix</keyword>
<dbReference type="EMBL" id="JBHSCZ010000003">
    <property type="protein sequence ID" value="MFC4263678.1"/>
    <property type="molecule type" value="Genomic_DNA"/>
</dbReference>
<feature type="transmembrane region" description="Helical" evidence="7">
    <location>
        <begin position="285"/>
        <end position="306"/>
    </location>
</feature>
<keyword evidence="4 7" id="KW-0812">Transmembrane</keyword>
<keyword evidence="3" id="KW-1003">Cell membrane</keyword>
<evidence type="ECO:0000256" key="7">
    <source>
        <dbReference type="SAM" id="Phobius"/>
    </source>
</evidence>
<evidence type="ECO:0000256" key="4">
    <source>
        <dbReference type="ARBA" id="ARBA00022692"/>
    </source>
</evidence>
<dbReference type="PANTHER" id="PTHR23517:SF3">
    <property type="entry name" value="INTEGRAL MEMBRANE TRANSPORT PROTEIN"/>
    <property type="match status" value="1"/>
</dbReference>
<dbReference type="InterPro" id="IPR011701">
    <property type="entry name" value="MFS"/>
</dbReference>
<keyword evidence="10" id="KW-1185">Reference proteome</keyword>
<feature type="transmembrane region" description="Helical" evidence="7">
    <location>
        <begin position="312"/>
        <end position="338"/>
    </location>
</feature>
<dbReference type="InterPro" id="IPR001958">
    <property type="entry name" value="Tet-R_TetA/multi-R_MdtG-like"/>
</dbReference>
<keyword evidence="2" id="KW-0813">Transport</keyword>
<evidence type="ECO:0000256" key="6">
    <source>
        <dbReference type="ARBA" id="ARBA00023136"/>
    </source>
</evidence>
<dbReference type="InterPro" id="IPR020846">
    <property type="entry name" value="MFS_dom"/>
</dbReference>
<dbReference type="Gene3D" id="1.20.1250.20">
    <property type="entry name" value="MFS general substrate transporter like domains"/>
    <property type="match status" value="1"/>
</dbReference>
<feature type="transmembrane region" description="Helical" evidence="7">
    <location>
        <begin position="143"/>
        <end position="165"/>
    </location>
</feature>
<evidence type="ECO:0000256" key="5">
    <source>
        <dbReference type="ARBA" id="ARBA00022989"/>
    </source>
</evidence>
<reference evidence="10" key="1">
    <citation type="journal article" date="2019" name="Int. J. Syst. Evol. Microbiol.">
        <title>The Global Catalogue of Microorganisms (GCM) 10K type strain sequencing project: providing services to taxonomists for standard genome sequencing and annotation.</title>
        <authorList>
            <consortium name="The Broad Institute Genomics Platform"/>
            <consortium name="The Broad Institute Genome Sequencing Center for Infectious Disease"/>
            <person name="Wu L."/>
            <person name="Ma J."/>
        </authorList>
    </citation>
    <scope>NUCLEOTIDE SEQUENCE [LARGE SCALE GENOMIC DNA]</scope>
    <source>
        <strain evidence="10">CECT 8289</strain>
    </source>
</reference>
<comment type="subcellular location">
    <subcellularLocation>
        <location evidence="1">Cell membrane</location>
        <topology evidence="1">Multi-pass membrane protein</topology>
    </subcellularLocation>
</comment>
<dbReference type="Proteomes" id="UP001595907">
    <property type="component" value="Unassembled WGS sequence"/>
</dbReference>
<feature type="domain" description="Major facilitator superfamily (MFS) profile" evidence="8">
    <location>
        <begin position="1"/>
        <end position="403"/>
    </location>
</feature>
<evidence type="ECO:0000313" key="9">
    <source>
        <dbReference type="EMBL" id="MFC4263678.1"/>
    </source>
</evidence>
<feature type="transmembrane region" description="Helical" evidence="7">
    <location>
        <begin position="80"/>
        <end position="99"/>
    </location>
</feature>
<comment type="caution">
    <text evidence="9">The sequence shown here is derived from an EMBL/GenBank/DDBJ whole genome shotgun (WGS) entry which is preliminary data.</text>
</comment>
<dbReference type="PANTHER" id="PTHR23517">
    <property type="entry name" value="RESISTANCE PROTEIN MDTM, PUTATIVE-RELATED-RELATED"/>
    <property type="match status" value="1"/>
</dbReference>
<proteinExistence type="predicted"/>
<evidence type="ECO:0000313" key="10">
    <source>
        <dbReference type="Proteomes" id="UP001595907"/>
    </source>
</evidence>
<accession>A0ABV8QVG6</accession>
<gene>
    <name evidence="9" type="ORF">ACFOWM_12355</name>
</gene>
<feature type="transmembrane region" description="Helical" evidence="7">
    <location>
        <begin position="105"/>
        <end position="122"/>
    </location>
</feature>
<feature type="transmembrane region" description="Helical" evidence="7">
    <location>
        <begin position="258"/>
        <end position="278"/>
    </location>
</feature>
<evidence type="ECO:0000259" key="8">
    <source>
        <dbReference type="PROSITE" id="PS50850"/>
    </source>
</evidence>
<evidence type="ECO:0000256" key="3">
    <source>
        <dbReference type="ARBA" id="ARBA00022475"/>
    </source>
</evidence>
<dbReference type="InterPro" id="IPR036259">
    <property type="entry name" value="MFS_trans_sf"/>
</dbReference>
<feature type="transmembrane region" description="Helical" evidence="7">
    <location>
        <begin position="171"/>
        <end position="191"/>
    </location>
</feature>
<feature type="transmembrane region" description="Helical" evidence="7">
    <location>
        <begin position="350"/>
        <end position="372"/>
    </location>
</feature>
<evidence type="ECO:0000256" key="1">
    <source>
        <dbReference type="ARBA" id="ARBA00004651"/>
    </source>
</evidence>
<feature type="transmembrane region" description="Helical" evidence="7">
    <location>
        <begin position="20"/>
        <end position="43"/>
    </location>
</feature>
<name>A0ABV8QVG6_9BACT</name>
<dbReference type="SUPFAM" id="SSF103473">
    <property type="entry name" value="MFS general substrate transporter"/>
    <property type="match status" value="1"/>
</dbReference>
<feature type="transmembrane region" description="Helical" evidence="7">
    <location>
        <begin position="55"/>
        <end position="73"/>
    </location>
</feature>
<feature type="transmembrane region" description="Helical" evidence="7">
    <location>
        <begin position="222"/>
        <end position="246"/>
    </location>
</feature>
<evidence type="ECO:0000256" key="2">
    <source>
        <dbReference type="ARBA" id="ARBA00022448"/>
    </source>
</evidence>
<sequence>MLARTINLYKNAYSGLTQKIWLLSIVMLINRCGTMVLAFMTLYCSHLGFTVQQGGLVVAIYGVGSITGGFVGGKLSDKIGFYYMQVGALLLGGIMFIVLGQMKTYTSICIVTFLLSMVNESFRPANATAIAYYSNAQNRTQSFSLIRLAINLGWGIGSALGGLLASINYHLLFWVDGCTNIVAAVILLFILPFVSKAQQQQTVGVHDEHTKEQTSPFKDTKFLYFLLFKLFFASCFFQIFTTVPIFFKSDLHLSEFDIGLIMSANGVLIALFEMVIVFKLNGKRPYLLLMSYGAVLMSVSFLMLNIPFLNSFLVATMAVLTITVAEMIAMPFMNSFYIERSSQKTRGQYAGMYTMAWSAAQVIGSSTGALFANHFGFVNLWFVVALFCMFAAAGYYWLLGYKSA</sequence>
<protein>
    <submittedName>
        <fullName evidence="9">MFS transporter</fullName>
    </submittedName>
</protein>
<organism evidence="9 10">
    <name type="scientific">Ferruginibacter yonginensis</name>
    <dbReference type="NCBI Taxonomy" id="1310416"/>
    <lineage>
        <taxon>Bacteria</taxon>
        <taxon>Pseudomonadati</taxon>
        <taxon>Bacteroidota</taxon>
        <taxon>Chitinophagia</taxon>
        <taxon>Chitinophagales</taxon>
        <taxon>Chitinophagaceae</taxon>
        <taxon>Ferruginibacter</taxon>
    </lineage>
</organism>
<dbReference type="PRINTS" id="PR01035">
    <property type="entry name" value="TCRTETA"/>
</dbReference>
<dbReference type="PROSITE" id="PS50850">
    <property type="entry name" value="MFS"/>
    <property type="match status" value="1"/>
</dbReference>
<keyword evidence="6 7" id="KW-0472">Membrane</keyword>
<dbReference type="Pfam" id="PF07690">
    <property type="entry name" value="MFS_1"/>
    <property type="match status" value="1"/>
</dbReference>